<dbReference type="Pfam" id="PF03797">
    <property type="entry name" value="Autotransporter"/>
    <property type="match status" value="1"/>
</dbReference>
<dbReference type="InterPro" id="IPR013783">
    <property type="entry name" value="Ig-like_fold"/>
</dbReference>
<dbReference type="Gene3D" id="2.40.128.130">
    <property type="entry name" value="Autotransporter beta-domain"/>
    <property type="match status" value="1"/>
</dbReference>
<dbReference type="InterPro" id="IPR015919">
    <property type="entry name" value="Cadherin-like_sf"/>
</dbReference>
<dbReference type="PANTHER" id="PTHR37494:SF1">
    <property type="entry name" value="STAPHYLOCOCCUS AUREUS SURFACE PROTEIN A"/>
    <property type="match status" value="1"/>
</dbReference>
<protein>
    <submittedName>
        <fullName evidence="2">Putative Ig domain-containing protein</fullName>
    </submittedName>
</protein>
<dbReference type="Proteomes" id="UP000252582">
    <property type="component" value="Unassembled WGS sequence"/>
</dbReference>
<dbReference type="SUPFAM" id="SSF49313">
    <property type="entry name" value="Cadherin-like"/>
    <property type="match status" value="3"/>
</dbReference>
<dbReference type="GO" id="GO:0005509">
    <property type="term" value="F:calcium ion binding"/>
    <property type="evidence" value="ECO:0007669"/>
    <property type="project" value="InterPro"/>
</dbReference>
<dbReference type="EMBL" id="QPIX01000001">
    <property type="protein sequence ID" value="RCW28296.1"/>
    <property type="molecule type" value="Genomic_DNA"/>
</dbReference>
<dbReference type="PROSITE" id="PS51208">
    <property type="entry name" value="AUTOTRANSPORTER"/>
    <property type="match status" value="1"/>
</dbReference>
<dbReference type="Pfam" id="PF05345">
    <property type="entry name" value="He_PIG"/>
    <property type="match status" value="3"/>
</dbReference>
<evidence type="ECO:0000313" key="3">
    <source>
        <dbReference type="Proteomes" id="UP000252582"/>
    </source>
</evidence>
<evidence type="ECO:0000259" key="1">
    <source>
        <dbReference type="PROSITE" id="PS51208"/>
    </source>
</evidence>
<feature type="non-terminal residue" evidence="2">
    <location>
        <position position="1"/>
    </location>
</feature>
<dbReference type="InterPro" id="IPR036709">
    <property type="entry name" value="Autotransporte_beta_dom_sf"/>
</dbReference>
<dbReference type="AlphaFoldDB" id="A0A6I7HRE8"/>
<evidence type="ECO:0000313" key="2">
    <source>
        <dbReference type="EMBL" id="RCW28296.1"/>
    </source>
</evidence>
<dbReference type="SMART" id="SM00869">
    <property type="entry name" value="Autotransporter"/>
    <property type="match status" value="1"/>
</dbReference>
<dbReference type="Gene3D" id="2.60.40.3440">
    <property type="match status" value="2"/>
</dbReference>
<proteinExistence type="predicted"/>
<dbReference type="InterPro" id="IPR005546">
    <property type="entry name" value="Autotransporte_beta"/>
</dbReference>
<accession>A0A6I7HRE8</accession>
<reference evidence="2 3" key="1">
    <citation type="submission" date="2018-07" db="EMBL/GenBank/DDBJ databases">
        <title>Genomic Encyclopedia of Type Strains, Phase IV (KMG-IV): sequencing the most valuable type-strain genomes for metagenomic binning, comparative biology and taxonomic classification.</title>
        <authorList>
            <person name="Goeker M."/>
        </authorList>
    </citation>
    <scope>NUCLEOTIDE SEQUENCE [LARGE SCALE GENOMIC DNA]</scope>
    <source>
        <strain evidence="2 3">DSM 25528</strain>
    </source>
</reference>
<name>A0A6I7HRE8_9HYPH</name>
<keyword evidence="3" id="KW-1185">Reference proteome</keyword>
<comment type="caution">
    <text evidence="2">The sequence shown here is derived from an EMBL/GenBank/DDBJ whole genome shotgun (WGS) entry which is preliminary data.</text>
</comment>
<dbReference type="SUPFAM" id="SSF103515">
    <property type="entry name" value="Autotransporter"/>
    <property type="match status" value="1"/>
</dbReference>
<dbReference type="GO" id="GO:0016020">
    <property type="term" value="C:membrane"/>
    <property type="evidence" value="ECO:0007669"/>
    <property type="project" value="InterPro"/>
</dbReference>
<dbReference type="CDD" id="cd11304">
    <property type="entry name" value="Cadherin_repeat"/>
    <property type="match status" value="1"/>
</dbReference>
<organism evidence="2 3">
    <name type="scientific">Ciceribacter lividus</name>
    <dbReference type="NCBI Taxonomy" id="1197950"/>
    <lineage>
        <taxon>Bacteria</taxon>
        <taxon>Pseudomonadati</taxon>
        <taxon>Pseudomonadota</taxon>
        <taxon>Alphaproteobacteria</taxon>
        <taxon>Hyphomicrobiales</taxon>
        <taxon>Rhizobiaceae</taxon>
        <taxon>Ciceribacter</taxon>
    </lineage>
</organism>
<dbReference type="RefSeq" id="WP_170141774.1">
    <property type="nucleotide sequence ID" value="NZ_QPIX01000001.1"/>
</dbReference>
<dbReference type="PANTHER" id="PTHR37494">
    <property type="entry name" value="HEMAGGLUTININ"/>
    <property type="match status" value="1"/>
</dbReference>
<dbReference type="Pfam" id="PF17963">
    <property type="entry name" value="Big_9"/>
    <property type="match status" value="2"/>
</dbReference>
<sequence length="880" mass="89059">PVAGAVTATVAANSSANPITLDISGGSAASVAVDTQANHGTATASGTSITYTPTAGYSGSDSFTYTATNATGTSTAATVSITVTAPTLTFSPASGALPDGTVATAYSETISASAGTAPYTYAVASGSLPAGLTLSSGGILSGTPTTAGSYSFAVKATDANNAATSASYTVAIGVQAPVAGAVTATVAANSSANPITLDISGGSAASVAVDTQANHGTATASGTSITYTPTAGYSGSDSFTYTATNATGTSTAATVSIAVTAPTLTFSPASGALPDGTVATAYSKTMSASAGTAPYTYAVASGSLPAGLTLSSGGILSGTPTTAGSYSFAVKATDANGTTGEGTYTLTVAPPAATFVFTPSGGALTAAMVGEDYSQSISATGGRGTLIYSLASGTLPKGLTLNVSTGELTGPLTVDAEAKDYSFTIQVRDGNGSTGTASYTLTVKSRVVTVTDQVVVVPAGSSPTDVYLNRGATGGPFTKAEMTYVKPSSAGTATIIRGQLAQAGAVTIPVGWYLQFTPNPAYTGQVQVGFRLTSDLGTSNTGMVTYSIAMDAAQVASDVNLLVHDFVRSRQNMIASSIKVPGLLQRRQMEQATEPVTARMMPSENGMTAQFSTSLAQMTSAEEATDGAPGGYSSPFNIWIDGTFLAHNDKDVNGNKWGLFGMINLGADYLLTDKSLLGLSFHYDYMTDPTDTDAKLTGNGWMAGPYASFEIGKGVFWNTSLLYGGSSNTIDTEFWDGTFESERWMADTSIEGQWALDEDTTLTPKLRALYFLEKVKDYSVKNSAGDTIGIDGFDEQQFRVSLGAEIARSFTLESGAKLTPKLGLTGGVSGLDGAGPFGSVTAGLSLQTADMWTLDSSLLFNIEGDGEKSIGARVGAVKRF</sequence>
<gene>
    <name evidence="2" type="ORF">DFR48_101307</name>
</gene>
<dbReference type="Gene3D" id="2.60.40.10">
    <property type="entry name" value="Immunoglobulins"/>
    <property type="match status" value="2"/>
</dbReference>
<feature type="domain" description="Autotransporter" evidence="1">
    <location>
        <begin position="624"/>
        <end position="880"/>
    </location>
</feature>